<evidence type="ECO:0000313" key="3">
    <source>
        <dbReference type="Proteomes" id="UP000051315"/>
    </source>
</evidence>
<dbReference type="OrthoDB" id="2146076at2"/>
<dbReference type="EMBL" id="AZFX01000072">
    <property type="protein sequence ID" value="KRM08879.1"/>
    <property type="molecule type" value="Genomic_DNA"/>
</dbReference>
<name>A0A0R1VTX6_9LACO</name>
<reference evidence="2 3" key="1">
    <citation type="journal article" date="2015" name="Genome Announc.">
        <title>Expanding the biotechnology potential of lactobacilli through comparative genomics of 213 strains and associated genera.</title>
        <authorList>
            <person name="Sun Z."/>
            <person name="Harris H.M."/>
            <person name="McCann A."/>
            <person name="Guo C."/>
            <person name="Argimon S."/>
            <person name="Zhang W."/>
            <person name="Yang X."/>
            <person name="Jeffery I.B."/>
            <person name="Cooney J.C."/>
            <person name="Kagawa T.F."/>
            <person name="Liu W."/>
            <person name="Song Y."/>
            <person name="Salvetti E."/>
            <person name="Wrobel A."/>
            <person name="Rasinkangas P."/>
            <person name="Parkhill J."/>
            <person name="Rea M.C."/>
            <person name="O'Sullivan O."/>
            <person name="Ritari J."/>
            <person name="Douillard F.P."/>
            <person name="Paul Ross R."/>
            <person name="Yang R."/>
            <person name="Briner A.E."/>
            <person name="Felis G.E."/>
            <person name="de Vos W.M."/>
            <person name="Barrangou R."/>
            <person name="Klaenhammer T.R."/>
            <person name="Caufield P.W."/>
            <person name="Cui Y."/>
            <person name="Zhang H."/>
            <person name="O'Toole P.W."/>
        </authorList>
    </citation>
    <scope>NUCLEOTIDE SEQUENCE [LARGE SCALE GENOMIC DNA]</scope>
    <source>
        <strain evidence="2 3">DSM 17758</strain>
    </source>
</reference>
<protein>
    <submittedName>
        <fullName evidence="2">Uncharacterized protein</fullName>
    </submittedName>
</protein>
<comment type="caution">
    <text evidence="2">The sequence shown here is derived from an EMBL/GenBank/DDBJ whole genome shotgun (WGS) entry which is preliminary data.</text>
</comment>
<evidence type="ECO:0000313" key="2">
    <source>
        <dbReference type="EMBL" id="KRM08879.1"/>
    </source>
</evidence>
<keyword evidence="3" id="KW-1185">Reference proteome</keyword>
<dbReference type="RefSeq" id="WP_057825066.1">
    <property type="nucleotide sequence ID" value="NZ_AZFX01000072.1"/>
</dbReference>
<evidence type="ECO:0000256" key="1">
    <source>
        <dbReference type="SAM" id="MobiDB-lite"/>
    </source>
</evidence>
<proteinExistence type="predicted"/>
<dbReference type="Proteomes" id="UP000051315">
    <property type="component" value="Unassembled WGS sequence"/>
</dbReference>
<accession>A0A0R1VTX6</accession>
<dbReference type="AlphaFoldDB" id="A0A0R1VTX6"/>
<gene>
    <name evidence="2" type="ORF">FC15_GL000258</name>
</gene>
<dbReference type="PATRIC" id="fig|1423735.3.peg.264"/>
<sequence length="145" mass="16742">MANKLQQRALHYGNTINHIIEQTEEMQEKLDPMFQELKEKITSQDLASLSTDRYQEIRQGFAEGVQVYDELLTNLDQAQAPARLMGNHRQLVKAFRDFVEGCREMTESLREDQTIDQPQFDAAEAKQDESTERLSKQLARIGQLA</sequence>
<organism evidence="2 3">
    <name type="scientific">Lapidilactobacillus concavus DSM 17758</name>
    <dbReference type="NCBI Taxonomy" id="1423735"/>
    <lineage>
        <taxon>Bacteria</taxon>
        <taxon>Bacillati</taxon>
        <taxon>Bacillota</taxon>
        <taxon>Bacilli</taxon>
        <taxon>Lactobacillales</taxon>
        <taxon>Lactobacillaceae</taxon>
        <taxon>Lapidilactobacillus</taxon>
    </lineage>
</organism>
<dbReference type="STRING" id="1423735.FC15_GL000258"/>
<feature type="region of interest" description="Disordered" evidence="1">
    <location>
        <begin position="108"/>
        <end position="145"/>
    </location>
</feature>
<feature type="compositionally biased region" description="Basic and acidic residues" evidence="1">
    <location>
        <begin position="123"/>
        <end position="135"/>
    </location>
</feature>